<dbReference type="EMBL" id="SACS01000012">
    <property type="protein sequence ID" value="RVU37021.1"/>
    <property type="molecule type" value="Genomic_DNA"/>
</dbReference>
<dbReference type="Pfam" id="PF00501">
    <property type="entry name" value="AMP-binding"/>
    <property type="match status" value="1"/>
</dbReference>
<gene>
    <name evidence="4" type="ORF">EOE67_11970</name>
</gene>
<dbReference type="Gene3D" id="3.40.50.12780">
    <property type="entry name" value="N-terminal domain of ligase-like"/>
    <property type="match status" value="1"/>
</dbReference>
<evidence type="ECO:0000313" key="5">
    <source>
        <dbReference type="Proteomes" id="UP000283077"/>
    </source>
</evidence>
<organism evidence="4 5">
    <name type="scientific">Rheinheimera riviphila</name>
    <dbReference type="NCBI Taxonomy" id="1834037"/>
    <lineage>
        <taxon>Bacteria</taxon>
        <taxon>Pseudomonadati</taxon>
        <taxon>Pseudomonadota</taxon>
        <taxon>Gammaproteobacteria</taxon>
        <taxon>Chromatiales</taxon>
        <taxon>Chromatiaceae</taxon>
        <taxon>Rheinheimera</taxon>
    </lineage>
</organism>
<keyword evidence="2" id="KW-0436">Ligase</keyword>
<protein>
    <recommendedName>
        <fullName evidence="3">AMP-dependent synthetase/ligase domain-containing protein</fullName>
    </recommendedName>
</protein>
<evidence type="ECO:0000256" key="2">
    <source>
        <dbReference type="ARBA" id="ARBA00022598"/>
    </source>
</evidence>
<dbReference type="InterPro" id="IPR000873">
    <property type="entry name" value="AMP-dep_synth/lig_dom"/>
</dbReference>
<dbReference type="Proteomes" id="UP000283077">
    <property type="component" value="Unassembled WGS sequence"/>
</dbReference>
<keyword evidence="5" id="KW-1185">Reference proteome</keyword>
<feature type="domain" description="AMP-dependent synthetase/ligase" evidence="3">
    <location>
        <begin position="68"/>
        <end position="357"/>
    </location>
</feature>
<dbReference type="InterPro" id="IPR042099">
    <property type="entry name" value="ANL_N_sf"/>
</dbReference>
<comment type="similarity">
    <text evidence="1">Belongs to the ATP-dependent AMP-binding enzyme family.</text>
</comment>
<dbReference type="InterPro" id="IPR020845">
    <property type="entry name" value="AMP-binding_CS"/>
</dbReference>
<dbReference type="SUPFAM" id="SSF56801">
    <property type="entry name" value="Acetyl-CoA synthetase-like"/>
    <property type="match status" value="1"/>
</dbReference>
<proteinExistence type="inferred from homology"/>
<name>A0A437QR81_9GAMM</name>
<dbReference type="PANTHER" id="PTHR43201">
    <property type="entry name" value="ACYL-COA SYNTHETASE"/>
    <property type="match status" value="1"/>
</dbReference>
<sequence length="542" mass="58813">MARRRRIEMNFSAQHQRTISSKLPFPETARLTDAVTGESFSLAQIRQQQHAWQQQLQSFQPLKSVNARRIVFRAQSSVQWALLDLACLEADVLLVPVPAYLSETQWHHVLQQVAPDLIVSDVPFGVAAPFLAANEMRWVTEFSGFQLYQCLTTTRVATPIGTQKITFTSGSTGQPKGVCLSASAQVKVAQSLVSRINIEAPRHLCLLPLPTLLENIAGIYAPLLAGGEVLIAPEAARGFNGSRLETPALLLGLISKVQPQTLILVPELLQLLVHACRQGWTVPASLKFIAVGGAKVAVDLLKQAALCGLPVYQGYGLSECCSVVALSGESALHASPLQLQQVGKVLPHLEVKIVDDEIWVKTPFLGYLGDTAADHTEWVVTGDLGALSPDGHLVIWGRKKNLLILSSGRNVNPEWVEAELTKTGVVQQAVLFGDAKPYCVALLFCGNPTITDVQLAAFVSGINQQLPDYARAEHFIRLAAPLSEPQNTLTANGRPKRDVIAALYAAELAALYASKEYASAAQPFEPSFTPPFAQTQTEEYPV</sequence>
<dbReference type="PANTHER" id="PTHR43201:SF5">
    <property type="entry name" value="MEDIUM-CHAIN ACYL-COA LIGASE ACSF2, MITOCHONDRIAL"/>
    <property type="match status" value="1"/>
</dbReference>
<dbReference type="GO" id="GO:0006631">
    <property type="term" value="P:fatty acid metabolic process"/>
    <property type="evidence" value="ECO:0007669"/>
    <property type="project" value="TreeGrafter"/>
</dbReference>
<dbReference type="AlphaFoldDB" id="A0A437QR81"/>
<evidence type="ECO:0000313" key="4">
    <source>
        <dbReference type="EMBL" id="RVU37021.1"/>
    </source>
</evidence>
<reference evidence="4 5" key="1">
    <citation type="submission" date="2019-01" db="EMBL/GenBank/DDBJ databases">
        <authorList>
            <person name="Chen W.-M."/>
        </authorList>
    </citation>
    <scope>NUCLEOTIDE SEQUENCE [LARGE SCALE GENOMIC DNA]</scope>
    <source>
        <strain evidence="4 5">KYPC3</strain>
    </source>
</reference>
<dbReference type="PROSITE" id="PS00455">
    <property type="entry name" value="AMP_BINDING"/>
    <property type="match status" value="1"/>
</dbReference>
<dbReference type="Pfam" id="PF23562">
    <property type="entry name" value="AMP-binding_C_3"/>
    <property type="match status" value="1"/>
</dbReference>
<dbReference type="OrthoDB" id="5296889at2"/>
<evidence type="ECO:0000256" key="1">
    <source>
        <dbReference type="ARBA" id="ARBA00006432"/>
    </source>
</evidence>
<comment type="caution">
    <text evidence="4">The sequence shown here is derived from an EMBL/GenBank/DDBJ whole genome shotgun (WGS) entry which is preliminary data.</text>
</comment>
<dbReference type="GO" id="GO:0031956">
    <property type="term" value="F:medium-chain fatty acid-CoA ligase activity"/>
    <property type="evidence" value="ECO:0007669"/>
    <property type="project" value="TreeGrafter"/>
</dbReference>
<accession>A0A437QR81</accession>
<evidence type="ECO:0000259" key="3">
    <source>
        <dbReference type="Pfam" id="PF00501"/>
    </source>
</evidence>